<dbReference type="AlphaFoldDB" id="A0A382H795"/>
<dbReference type="EMBL" id="UINC01059526">
    <property type="protein sequence ID" value="SVB83039.1"/>
    <property type="molecule type" value="Genomic_DNA"/>
</dbReference>
<evidence type="ECO:0000313" key="1">
    <source>
        <dbReference type="EMBL" id="SVB83039.1"/>
    </source>
</evidence>
<organism evidence="1">
    <name type="scientific">marine metagenome</name>
    <dbReference type="NCBI Taxonomy" id="408172"/>
    <lineage>
        <taxon>unclassified sequences</taxon>
        <taxon>metagenomes</taxon>
        <taxon>ecological metagenomes</taxon>
    </lineage>
</organism>
<sequence>MSKTNIKLIIVSLFLSNLVLAGCGKCQINNKKDATKKTSALVTSVPSNGEIQGFVIASCSKCNLGKSTDKKCSMGISVNDKVYAVEGDSHNEKESHKQDGICNAVRVAYVSGKIKGNKFQAKDFTLINSPN</sequence>
<protein>
    <recommendedName>
        <fullName evidence="2">Lipoprotein</fullName>
    </recommendedName>
</protein>
<dbReference type="InterPro" id="IPR045950">
    <property type="entry name" value="DUF6370"/>
</dbReference>
<gene>
    <name evidence="1" type="ORF">METZ01_LOCUS235893</name>
</gene>
<proteinExistence type="predicted"/>
<accession>A0A382H795</accession>
<reference evidence="1" key="1">
    <citation type="submission" date="2018-05" db="EMBL/GenBank/DDBJ databases">
        <authorList>
            <person name="Lanie J.A."/>
            <person name="Ng W.-L."/>
            <person name="Kazmierczak K.M."/>
            <person name="Andrzejewski T.M."/>
            <person name="Davidsen T.M."/>
            <person name="Wayne K.J."/>
            <person name="Tettelin H."/>
            <person name="Glass J.I."/>
            <person name="Rusch D."/>
            <person name="Podicherti R."/>
            <person name="Tsui H.-C.T."/>
            <person name="Winkler M.E."/>
        </authorList>
    </citation>
    <scope>NUCLEOTIDE SEQUENCE</scope>
</reference>
<name>A0A382H795_9ZZZZ</name>
<dbReference type="PROSITE" id="PS51257">
    <property type="entry name" value="PROKAR_LIPOPROTEIN"/>
    <property type="match status" value="1"/>
</dbReference>
<evidence type="ECO:0008006" key="2">
    <source>
        <dbReference type="Google" id="ProtNLM"/>
    </source>
</evidence>
<dbReference type="Pfam" id="PF19897">
    <property type="entry name" value="DUF6370"/>
    <property type="match status" value="1"/>
</dbReference>